<dbReference type="Proteomes" id="UP001165960">
    <property type="component" value="Unassembled WGS sequence"/>
</dbReference>
<comment type="caution">
    <text evidence="1">The sequence shown here is derived from an EMBL/GenBank/DDBJ whole genome shotgun (WGS) entry which is preliminary data.</text>
</comment>
<evidence type="ECO:0000313" key="2">
    <source>
        <dbReference type="Proteomes" id="UP001165960"/>
    </source>
</evidence>
<organism evidence="1 2">
    <name type="scientific">Entomophthora muscae</name>
    <dbReference type="NCBI Taxonomy" id="34485"/>
    <lineage>
        <taxon>Eukaryota</taxon>
        <taxon>Fungi</taxon>
        <taxon>Fungi incertae sedis</taxon>
        <taxon>Zoopagomycota</taxon>
        <taxon>Entomophthoromycotina</taxon>
        <taxon>Entomophthoromycetes</taxon>
        <taxon>Entomophthorales</taxon>
        <taxon>Entomophthoraceae</taxon>
        <taxon>Entomophthora</taxon>
    </lineage>
</organism>
<name>A0ACC2TA67_9FUNG</name>
<keyword evidence="2" id="KW-1185">Reference proteome</keyword>
<gene>
    <name evidence="1" type="ORF">DSO57_1036711</name>
</gene>
<accession>A0ACC2TA67</accession>
<proteinExistence type="predicted"/>
<dbReference type="EMBL" id="QTSX02003202">
    <property type="protein sequence ID" value="KAJ9071459.1"/>
    <property type="molecule type" value="Genomic_DNA"/>
</dbReference>
<evidence type="ECO:0000313" key="1">
    <source>
        <dbReference type="EMBL" id="KAJ9071459.1"/>
    </source>
</evidence>
<reference evidence="1" key="1">
    <citation type="submission" date="2022-04" db="EMBL/GenBank/DDBJ databases">
        <title>Genome of the entomopathogenic fungus Entomophthora muscae.</title>
        <authorList>
            <person name="Elya C."/>
            <person name="Lovett B.R."/>
            <person name="Lee E."/>
            <person name="Macias A.M."/>
            <person name="Hajek A.E."/>
            <person name="De Bivort B.L."/>
            <person name="Kasson M.T."/>
            <person name="De Fine Licht H.H."/>
            <person name="Stajich J.E."/>
        </authorList>
    </citation>
    <scope>NUCLEOTIDE SEQUENCE</scope>
    <source>
        <strain evidence="1">Berkeley</strain>
    </source>
</reference>
<protein>
    <submittedName>
        <fullName evidence="1">Uncharacterized protein</fullName>
    </submittedName>
</protein>
<sequence length="73" mass="8004">MSDIHHTATKGQGNPQIDFPNHEATMSDYNANSSYQATANKTPNKVLEQTGNHLADIANTPSTRTRIEIPIRA</sequence>